<protein>
    <submittedName>
        <fullName evidence="2">Uncharacterized protein</fullName>
    </submittedName>
</protein>
<keyword evidence="3" id="KW-1185">Reference proteome</keyword>
<dbReference type="EMBL" id="LSRX01004074">
    <property type="protein sequence ID" value="OLP74230.1"/>
    <property type="molecule type" value="Genomic_DNA"/>
</dbReference>
<comment type="caution">
    <text evidence="2">The sequence shown here is derived from an EMBL/GenBank/DDBJ whole genome shotgun (WGS) entry which is preliminary data.</text>
</comment>
<dbReference type="Proteomes" id="UP000186817">
    <property type="component" value="Unassembled WGS sequence"/>
</dbReference>
<sequence>MFIVIVMFIFIVRHLHLVKHPLSDETRKEQLKLTVKPFKGCKQVLHHSHRFFVANSYQDQ</sequence>
<evidence type="ECO:0000256" key="1">
    <source>
        <dbReference type="SAM" id="SignalP"/>
    </source>
</evidence>
<reference evidence="2 3" key="1">
    <citation type="submission" date="2016-02" db="EMBL/GenBank/DDBJ databases">
        <title>Genome analysis of coral dinoflagellate symbionts highlights evolutionary adaptations to a symbiotic lifestyle.</title>
        <authorList>
            <person name="Aranda M."/>
            <person name="Li Y."/>
            <person name="Liew Y.J."/>
            <person name="Baumgarten S."/>
            <person name="Simakov O."/>
            <person name="Wilson M."/>
            <person name="Piel J."/>
            <person name="Ashoor H."/>
            <person name="Bougouffa S."/>
            <person name="Bajic V.B."/>
            <person name="Ryu T."/>
            <person name="Ravasi T."/>
            <person name="Bayer T."/>
            <person name="Micklem G."/>
            <person name="Kim H."/>
            <person name="Bhak J."/>
            <person name="Lajeunesse T.C."/>
            <person name="Voolstra C.R."/>
        </authorList>
    </citation>
    <scope>NUCLEOTIDE SEQUENCE [LARGE SCALE GENOMIC DNA]</scope>
    <source>
        <strain evidence="2 3">CCMP2467</strain>
    </source>
</reference>
<dbReference type="AlphaFoldDB" id="A0A1Q9BUE6"/>
<feature type="non-terminal residue" evidence="2">
    <location>
        <position position="60"/>
    </location>
</feature>
<accession>A0A1Q9BUE6</accession>
<feature type="signal peptide" evidence="1">
    <location>
        <begin position="1"/>
        <end position="17"/>
    </location>
</feature>
<name>A0A1Q9BUE6_SYMMI</name>
<gene>
    <name evidence="2" type="ORF">AK812_SmicGene46296</name>
</gene>
<evidence type="ECO:0000313" key="2">
    <source>
        <dbReference type="EMBL" id="OLP74230.1"/>
    </source>
</evidence>
<proteinExistence type="predicted"/>
<feature type="chain" id="PRO_5013181029" evidence="1">
    <location>
        <begin position="18"/>
        <end position="60"/>
    </location>
</feature>
<keyword evidence="1" id="KW-0732">Signal</keyword>
<evidence type="ECO:0000313" key="3">
    <source>
        <dbReference type="Proteomes" id="UP000186817"/>
    </source>
</evidence>
<organism evidence="2 3">
    <name type="scientific">Symbiodinium microadriaticum</name>
    <name type="common">Dinoflagellate</name>
    <name type="synonym">Zooxanthella microadriatica</name>
    <dbReference type="NCBI Taxonomy" id="2951"/>
    <lineage>
        <taxon>Eukaryota</taxon>
        <taxon>Sar</taxon>
        <taxon>Alveolata</taxon>
        <taxon>Dinophyceae</taxon>
        <taxon>Suessiales</taxon>
        <taxon>Symbiodiniaceae</taxon>
        <taxon>Symbiodinium</taxon>
    </lineage>
</organism>